<sequence length="287" mass="31671">MASLISYVFLLPERVSGASFEEVVDIAREIELVHREERVEKETKRPRGSSSFGGVPSRGQFQHGKGRSFRHSQSARPCHHGGSSDHGSHSSHQGLSSLNALPAQSSTHALSVQGSYMPDTMITGIIRVCHRDASVLFDPSSTSLYFAHYLDMPRESLVSSIRISTPVGDTIFVDHVYRSCVVTIRGLETREYLFLLSMVNFNVILGMGMVALCHAILDYHAKTVMLAMPGAPGVEWRGVHPVFHVSMLQNYIGDLSHILNFSTVQLDGDLIYDVEAVAISERQATVF</sequence>
<evidence type="ECO:0000256" key="1">
    <source>
        <dbReference type="SAM" id="MobiDB-lite"/>
    </source>
</evidence>
<keyword evidence="2" id="KW-0472">Membrane</keyword>
<accession>A0A1U7VVR5</accession>
<dbReference type="PANTHER" id="PTHR46148">
    <property type="entry name" value="CHROMO DOMAIN-CONTAINING PROTEIN"/>
    <property type="match status" value="1"/>
</dbReference>
<name>A0A1U7VVR5_NICSY</name>
<dbReference type="PANTHER" id="PTHR46148:SF60">
    <property type="entry name" value="CHROMO DOMAIN-CONTAINING PROTEIN"/>
    <property type="match status" value="1"/>
</dbReference>
<evidence type="ECO:0000256" key="2">
    <source>
        <dbReference type="SAM" id="Phobius"/>
    </source>
</evidence>
<organism evidence="3 4">
    <name type="scientific">Nicotiana sylvestris</name>
    <name type="common">Wood tobacco</name>
    <name type="synonym">South American tobacco</name>
    <dbReference type="NCBI Taxonomy" id="4096"/>
    <lineage>
        <taxon>Eukaryota</taxon>
        <taxon>Viridiplantae</taxon>
        <taxon>Streptophyta</taxon>
        <taxon>Embryophyta</taxon>
        <taxon>Tracheophyta</taxon>
        <taxon>Spermatophyta</taxon>
        <taxon>Magnoliopsida</taxon>
        <taxon>eudicotyledons</taxon>
        <taxon>Gunneridae</taxon>
        <taxon>Pentapetalae</taxon>
        <taxon>asterids</taxon>
        <taxon>lamiids</taxon>
        <taxon>Solanales</taxon>
        <taxon>Solanaceae</taxon>
        <taxon>Nicotianoideae</taxon>
        <taxon>Nicotianeae</taxon>
        <taxon>Nicotiana</taxon>
    </lineage>
</organism>
<evidence type="ECO:0000313" key="3">
    <source>
        <dbReference type="Proteomes" id="UP000189701"/>
    </source>
</evidence>
<keyword evidence="2" id="KW-0812">Transmembrane</keyword>
<dbReference type="Pfam" id="PF08284">
    <property type="entry name" value="RVP_2"/>
    <property type="match status" value="1"/>
</dbReference>
<keyword evidence="2" id="KW-1133">Transmembrane helix</keyword>
<dbReference type="OrthoDB" id="1747507at2759"/>
<keyword evidence="3" id="KW-1185">Reference proteome</keyword>
<gene>
    <name evidence="4" type="primary">LOC104217462</name>
</gene>
<protein>
    <submittedName>
        <fullName evidence="4">Uncharacterized protein LOC104217462</fullName>
    </submittedName>
</protein>
<feature type="region of interest" description="Disordered" evidence="1">
    <location>
        <begin position="38"/>
        <end position="96"/>
    </location>
</feature>
<proteinExistence type="predicted"/>
<feature type="transmembrane region" description="Helical" evidence="2">
    <location>
        <begin position="192"/>
        <end position="217"/>
    </location>
</feature>
<reference evidence="3" key="1">
    <citation type="journal article" date="2013" name="Genome Biol.">
        <title>Reference genomes and transcriptomes of Nicotiana sylvestris and Nicotiana tomentosiformis.</title>
        <authorList>
            <person name="Sierro N."/>
            <person name="Battey J.N."/>
            <person name="Ouadi S."/>
            <person name="Bovet L."/>
            <person name="Goepfert S."/>
            <person name="Bakaher N."/>
            <person name="Peitsch M.C."/>
            <person name="Ivanov N.V."/>
        </authorList>
    </citation>
    <scope>NUCLEOTIDE SEQUENCE [LARGE SCALE GENOMIC DNA]</scope>
</reference>
<dbReference type="CDD" id="cd00303">
    <property type="entry name" value="retropepsin_like"/>
    <property type="match status" value="1"/>
</dbReference>
<dbReference type="Proteomes" id="UP000189701">
    <property type="component" value="Unplaced"/>
</dbReference>
<dbReference type="AlphaFoldDB" id="A0A1U7VVR5"/>
<reference evidence="4" key="2">
    <citation type="submission" date="2025-08" db="UniProtKB">
        <authorList>
            <consortium name="RefSeq"/>
        </authorList>
    </citation>
    <scope>IDENTIFICATION</scope>
    <source>
        <tissue evidence="4">Leaf</tissue>
    </source>
</reference>
<dbReference type="RefSeq" id="XP_009766035.1">
    <property type="nucleotide sequence ID" value="XM_009767733.1"/>
</dbReference>
<evidence type="ECO:0000313" key="4">
    <source>
        <dbReference type="RefSeq" id="XP_009766035.1"/>
    </source>
</evidence>